<comment type="caution">
    <text evidence="2">The sequence shown here is derived from an EMBL/GenBank/DDBJ whole genome shotgun (WGS) entry which is preliminary data.</text>
</comment>
<keyword evidence="1" id="KW-0472">Membrane</keyword>
<name>A0A4Y7SIG5_COPMI</name>
<sequence length="207" mass="22507">MLDGGVQVVEQDEDLEERPSWQIRGNNQVGTCMFGKFRSAAGACGATYRVQENHRILLSIQAIEVTLGVEAIYGQNAVGVNFYWGPMAPTISVAEFYFGAAHTLGYKVGNFDVQDVRFRCAGVLTSFGAHDLGYQRVIWMGLLLDLGVLGVDFILVPVISAVKWAIWVCGVYDFGALGVDFVLVPVISAAKWVIWVCGVHDLGVLGC</sequence>
<proteinExistence type="predicted"/>
<protein>
    <submittedName>
        <fullName evidence="2">Uncharacterized protein</fullName>
    </submittedName>
</protein>
<accession>A0A4Y7SIG5</accession>
<feature type="transmembrane region" description="Helical" evidence="1">
    <location>
        <begin position="137"/>
        <end position="158"/>
    </location>
</feature>
<dbReference type="Proteomes" id="UP000298030">
    <property type="component" value="Unassembled WGS sequence"/>
</dbReference>
<keyword evidence="1" id="KW-1133">Transmembrane helix</keyword>
<dbReference type="AlphaFoldDB" id="A0A4Y7SIG5"/>
<reference evidence="2 3" key="1">
    <citation type="journal article" date="2019" name="Nat. Ecol. Evol.">
        <title>Megaphylogeny resolves global patterns of mushroom evolution.</title>
        <authorList>
            <person name="Varga T."/>
            <person name="Krizsan K."/>
            <person name="Foldi C."/>
            <person name="Dima B."/>
            <person name="Sanchez-Garcia M."/>
            <person name="Sanchez-Ramirez S."/>
            <person name="Szollosi G.J."/>
            <person name="Szarkandi J.G."/>
            <person name="Papp V."/>
            <person name="Albert L."/>
            <person name="Andreopoulos W."/>
            <person name="Angelini C."/>
            <person name="Antonin V."/>
            <person name="Barry K.W."/>
            <person name="Bougher N.L."/>
            <person name="Buchanan P."/>
            <person name="Buyck B."/>
            <person name="Bense V."/>
            <person name="Catcheside P."/>
            <person name="Chovatia M."/>
            <person name="Cooper J."/>
            <person name="Damon W."/>
            <person name="Desjardin D."/>
            <person name="Finy P."/>
            <person name="Geml J."/>
            <person name="Haridas S."/>
            <person name="Hughes K."/>
            <person name="Justo A."/>
            <person name="Karasinski D."/>
            <person name="Kautmanova I."/>
            <person name="Kiss B."/>
            <person name="Kocsube S."/>
            <person name="Kotiranta H."/>
            <person name="LaButti K.M."/>
            <person name="Lechner B.E."/>
            <person name="Liimatainen K."/>
            <person name="Lipzen A."/>
            <person name="Lukacs Z."/>
            <person name="Mihaltcheva S."/>
            <person name="Morgado L.N."/>
            <person name="Niskanen T."/>
            <person name="Noordeloos M.E."/>
            <person name="Ohm R.A."/>
            <person name="Ortiz-Santana B."/>
            <person name="Ovrebo C."/>
            <person name="Racz N."/>
            <person name="Riley R."/>
            <person name="Savchenko A."/>
            <person name="Shiryaev A."/>
            <person name="Soop K."/>
            <person name="Spirin V."/>
            <person name="Szebenyi C."/>
            <person name="Tomsovsky M."/>
            <person name="Tulloss R.E."/>
            <person name="Uehling J."/>
            <person name="Grigoriev I.V."/>
            <person name="Vagvolgyi C."/>
            <person name="Papp T."/>
            <person name="Martin F.M."/>
            <person name="Miettinen O."/>
            <person name="Hibbett D.S."/>
            <person name="Nagy L.G."/>
        </authorList>
    </citation>
    <scope>NUCLEOTIDE SEQUENCE [LARGE SCALE GENOMIC DNA]</scope>
    <source>
        <strain evidence="2 3">FP101781</strain>
    </source>
</reference>
<evidence type="ECO:0000313" key="2">
    <source>
        <dbReference type="EMBL" id="TEB21687.1"/>
    </source>
</evidence>
<evidence type="ECO:0000256" key="1">
    <source>
        <dbReference type="SAM" id="Phobius"/>
    </source>
</evidence>
<keyword evidence="3" id="KW-1185">Reference proteome</keyword>
<organism evidence="2 3">
    <name type="scientific">Coprinellus micaceus</name>
    <name type="common">Glistening ink-cap mushroom</name>
    <name type="synonym">Coprinus micaceus</name>
    <dbReference type="NCBI Taxonomy" id="71717"/>
    <lineage>
        <taxon>Eukaryota</taxon>
        <taxon>Fungi</taxon>
        <taxon>Dikarya</taxon>
        <taxon>Basidiomycota</taxon>
        <taxon>Agaricomycotina</taxon>
        <taxon>Agaricomycetes</taxon>
        <taxon>Agaricomycetidae</taxon>
        <taxon>Agaricales</taxon>
        <taxon>Agaricineae</taxon>
        <taxon>Psathyrellaceae</taxon>
        <taxon>Coprinellus</taxon>
    </lineage>
</organism>
<gene>
    <name evidence="2" type="ORF">FA13DRAFT_1716607</name>
</gene>
<keyword evidence="1" id="KW-0812">Transmembrane</keyword>
<dbReference type="EMBL" id="QPFP01000104">
    <property type="protein sequence ID" value="TEB21687.1"/>
    <property type="molecule type" value="Genomic_DNA"/>
</dbReference>
<evidence type="ECO:0000313" key="3">
    <source>
        <dbReference type="Proteomes" id="UP000298030"/>
    </source>
</evidence>